<sequence length="146" mass="14996">MPAKTERGALLTLFAVVGCLWFGLHAVEYVAARYAPLAAMLPLPDGYGLAMLLESVPAWASGAIGATVWLGLLGSVLLLLRDRAAVLVLSVTVLAALVSLVWGGMAMIDGLGTLGGVDVVQFTGSLVAVAVGCWLFARGAKRSGTL</sequence>
<feature type="transmembrane region" description="Helical" evidence="1">
    <location>
        <begin position="87"/>
        <end position="107"/>
    </location>
</feature>
<keyword evidence="1" id="KW-0472">Membrane</keyword>
<dbReference type="Proteomes" id="UP000182045">
    <property type="component" value="Unassembled WGS sequence"/>
</dbReference>
<dbReference type="EMBL" id="FBYC01000004">
    <property type="protein sequence ID" value="CUX81191.1"/>
    <property type="molecule type" value="Genomic_DNA"/>
</dbReference>
<evidence type="ECO:0000313" key="4">
    <source>
        <dbReference type="Proteomes" id="UP000050413"/>
    </source>
</evidence>
<organism evidence="3 4">
    <name type="scientific">Roseibaca calidilacus</name>
    <dbReference type="NCBI Taxonomy" id="1666912"/>
    <lineage>
        <taxon>Bacteria</taxon>
        <taxon>Pseudomonadati</taxon>
        <taxon>Pseudomonadota</taxon>
        <taxon>Alphaproteobacteria</taxon>
        <taxon>Rhodobacterales</taxon>
        <taxon>Paracoccaceae</taxon>
        <taxon>Roseinatronobacter</taxon>
    </lineage>
</organism>
<evidence type="ECO:0000256" key="1">
    <source>
        <dbReference type="SAM" id="Phobius"/>
    </source>
</evidence>
<proteinExistence type="predicted"/>
<reference evidence="2 5" key="2">
    <citation type="submission" date="2016-01" db="EMBL/GenBank/DDBJ databases">
        <authorList>
            <person name="Varghese N."/>
        </authorList>
    </citation>
    <scope>NUCLEOTIDE SEQUENCE [LARGE SCALE GENOMIC DNA]</scope>
    <source>
        <strain evidence="2 5">HL-91</strain>
    </source>
</reference>
<gene>
    <name evidence="2" type="ORF">Ga0058931_1614</name>
    <name evidence="3" type="ORF">HLUCCA05_07860</name>
</gene>
<dbReference type="PROSITE" id="PS51257">
    <property type="entry name" value="PROKAR_LIPOPROTEIN"/>
    <property type="match status" value="1"/>
</dbReference>
<feature type="transmembrane region" description="Helical" evidence="1">
    <location>
        <begin position="119"/>
        <end position="137"/>
    </location>
</feature>
<reference evidence="3 4" key="1">
    <citation type="submission" date="2015-09" db="EMBL/GenBank/DDBJ databases">
        <title>Identification and resolution of microdiversity through metagenomic sequencing of parallel consortia.</title>
        <authorList>
            <person name="Nelson W.C."/>
            <person name="Romine M.F."/>
            <person name="Lindemann S.R."/>
        </authorList>
    </citation>
    <scope>NUCLEOTIDE SEQUENCE [LARGE SCALE GENOMIC DNA]</scope>
    <source>
        <strain evidence="3">HL-91</strain>
    </source>
</reference>
<evidence type="ECO:0000313" key="5">
    <source>
        <dbReference type="Proteomes" id="UP000182045"/>
    </source>
</evidence>
<keyword evidence="1" id="KW-1133">Transmembrane helix</keyword>
<accession>A0A0P7YN32</accession>
<keyword evidence="1" id="KW-0812">Transmembrane</keyword>
<dbReference type="AlphaFoldDB" id="A0A0P7YN32"/>
<name>A0A0P7YN32_9RHOB</name>
<dbReference type="RefSeq" id="WP_072245882.1">
    <property type="nucleotide sequence ID" value="NZ_FBYC01000004.1"/>
</dbReference>
<dbReference type="OrthoDB" id="7871484at2"/>
<keyword evidence="5" id="KW-1185">Reference proteome</keyword>
<evidence type="ECO:0000313" key="3">
    <source>
        <dbReference type="EMBL" id="KPP90070.1"/>
    </source>
</evidence>
<evidence type="ECO:0000313" key="2">
    <source>
        <dbReference type="EMBL" id="CUX81191.1"/>
    </source>
</evidence>
<feature type="transmembrane region" description="Helical" evidence="1">
    <location>
        <begin position="56"/>
        <end position="80"/>
    </location>
</feature>
<dbReference type="Proteomes" id="UP000050413">
    <property type="component" value="Unassembled WGS sequence"/>
</dbReference>
<comment type="caution">
    <text evidence="3">The sequence shown here is derived from an EMBL/GenBank/DDBJ whole genome shotgun (WGS) entry which is preliminary data.</text>
</comment>
<dbReference type="EMBL" id="LJSG01000020">
    <property type="protein sequence ID" value="KPP90070.1"/>
    <property type="molecule type" value="Genomic_DNA"/>
</dbReference>
<protein>
    <submittedName>
        <fullName evidence="3">Uncharacterized protein</fullName>
    </submittedName>
</protein>
<dbReference type="STRING" id="1666912.Ga0058931_1614"/>